<accession>A0A9P4MYZ5</accession>
<proteinExistence type="predicted"/>
<keyword evidence="3" id="KW-1185">Reference proteome</keyword>
<evidence type="ECO:0000313" key="2">
    <source>
        <dbReference type="EMBL" id="KAF2204743.1"/>
    </source>
</evidence>
<reference evidence="2" key="1">
    <citation type="journal article" date="2020" name="Stud. Mycol.">
        <title>101 Dothideomycetes genomes: a test case for predicting lifestyles and emergence of pathogens.</title>
        <authorList>
            <person name="Haridas S."/>
            <person name="Albert R."/>
            <person name="Binder M."/>
            <person name="Bloem J."/>
            <person name="Labutti K."/>
            <person name="Salamov A."/>
            <person name="Andreopoulos B."/>
            <person name="Baker S."/>
            <person name="Barry K."/>
            <person name="Bills G."/>
            <person name="Bluhm B."/>
            <person name="Cannon C."/>
            <person name="Castanera R."/>
            <person name="Culley D."/>
            <person name="Daum C."/>
            <person name="Ezra D."/>
            <person name="Gonzalez J."/>
            <person name="Henrissat B."/>
            <person name="Kuo A."/>
            <person name="Liang C."/>
            <person name="Lipzen A."/>
            <person name="Lutzoni F."/>
            <person name="Magnuson J."/>
            <person name="Mondo S."/>
            <person name="Nolan M."/>
            <person name="Ohm R."/>
            <person name="Pangilinan J."/>
            <person name="Park H.-J."/>
            <person name="Ramirez L."/>
            <person name="Alfaro M."/>
            <person name="Sun H."/>
            <person name="Tritt A."/>
            <person name="Yoshinaga Y."/>
            <person name="Zwiers L.-H."/>
            <person name="Turgeon B."/>
            <person name="Goodwin S."/>
            <person name="Spatafora J."/>
            <person name="Crous P."/>
            <person name="Grigoriev I."/>
        </authorList>
    </citation>
    <scope>NUCLEOTIDE SEQUENCE</scope>
    <source>
        <strain evidence="2">ATCC 74209</strain>
    </source>
</reference>
<feature type="signal peptide" evidence="1">
    <location>
        <begin position="1"/>
        <end position="26"/>
    </location>
</feature>
<keyword evidence="1" id="KW-0732">Signal</keyword>
<protein>
    <recommendedName>
        <fullName evidence="4">Secreted protein</fullName>
    </recommendedName>
</protein>
<feature type="chain" id="PRO_5040158417" description="Secreted protein" evidence="1">
    <location>
        <begin position="27"/>
        <end position="66"/>
    </location>
</feature>
<gene>
    <name evidence="2" type="ORF">GQ43DRAFT_121245</name>
</gene>
<evidence type="ECO:0008006" key="4">
    <source>
        <dbReference type="Google" id="ProtNLM"/>
    </source>
</evidence>
<name>A0A9P4MYZ5_9PLEO</name>
<evidence type="ECO:0000256" key="1">
    <source>
        <dbReference type="SAM" id="SignalP"/>
    </source>
</evidence>
<dbReference type="EMBL" id="ML993869">
    <property type="protein sequence ID" value="KAF2204743.1"/>
    <property type="molecule type" value="Genomic_DNA"/>
</dbReference>
<dbReference type="Proteomes" id="UP000799536">
    <property type="component" value="Unassembled WGS sequence"/>
</dbReference>
<organism evidence="2 3">
    <name type="scientific">Delitschia confertaspora ATCC 74209</name>
    <dbReference type="NCBI Taxonomy" id="1513339"/>
    <lineage>
        <taxon>Eukaryota</taxon>
        <taxon>Fungi</taxon>
        <taxon>Dikarya</taxon>
        <taxon>Ascomycota</taxon>
        <taxon>Pezizomycotina</taxon>
        <taxon>Dothideomycetes</taxon>
        <taxon>Pleosporomycetidae</taxon>
        <taxon>Pleosporales</taxon>
        <taxon>Delitschiaceae</taxon>
        <taxon>Delitschia</taxon>
    </lineage>
</organism>
<evidence type="ECO:0000313" key="3">
    <source>
        <dbReference type="Proteomes" id="UP000799536"/>
    </source>
</evidence>
<comment type="caution">
    <text evidence="2">The sequence shown here is derived from an EMBL/GenBank/DDBJ whole genome shotgun (WGS) entry which is preliminary data.</text>
</comment>
<sequence length="66" mass="7238">MTHLKGRSNGFLGLGTMLACMQHACTVPPRCVSSCLLGTERAPFRHILPTSSNMRPGRSWEAWSGH</sequence>
<dbReference type="PROSITE" id="PS51257">
    <property type="entry name" value="PROKAR_LIPOPROTEIN"/>
    <property type="match status" value="1"/>
</dbReference>
<dbReference type="AlphaFoldDB" id="A0A9P4MYZ5"/>